<dbReference type="Pfam" id="PF00518">
    <property type="entry name" value="E6"/>
    <property type="match status" value="1"/>
</dbReference>
<comment type="function">
    <text evidence="16">Plays a major role in the induction and maintenance of cellular transformation. E6 associates with host UBE3A/E6-AP ubiquitin-protein ligase and modulates its activity. Protects host keratinocytes from apoptosis by mediating the degradation of host BAK1. May also inhibit host immune response.</text>
</comment>
<keyword evidence="15 16" id="KW-1119">Modulation of host cell apoptosis by virus</keyword>
<evidence type="ECO:0000256" key="13">
    <source>
        <dbReference type="ARBA" id="ARBA00023200"/>
    </source>
</evidence>
<dbReference type="HAMAP" id="MF_04006">
    <property type="entry name" value="HPV_E6"/>
    <property type="match status" value="1"/>
</dbReference>
<keyword evidence="5 16" id="KW-1090">Inhibition of host innate immune response by virus</keyword>
<keyword evidence="13 16" id="KW-1035">Host cytoplasm</keyword>
<evidence type="ECO:0000256" key="2">
    <source>
        <dbReference type="ARBA" id="ARBA00022518"/>
    </source>
</evidence>
<keyword evidence="11 16" id="KW-0010">Activator</keyword>
<dbReference type="InterPro" id="IPR001334">
    <property type="entry name" value="E6"/>
</dbReference>
<keyword evidence="9 16" id="KW-0805">Transcription regulation</keyword>
<dbReference type="GO" id="GO:0039648">
    <property type="term" value="P:symbiont-mediated perturbation of host ubiquitin-like protein modification"/>
    <property type="evidence" value="ECO:0007669"/>
    <property type="project" value="UniProtKB-UniRule"/>
</dbReference>
<evidence type="ECO:0000313" key="18">
    <source>
        <dbReference type="EMBL" id="ATQ38310.1"/>
    </source>
</evidence>
<dbReference type="GO" id="GO:0052150">
    <property type="term" value="P:symbiont-mediated perturbation of host apoptosis"/>
    <property type="evidence" value="ECO:0007669"/>
    <property type="project" value="UniProtKB-KW"/>
</dbReference>
<keyword evidence="14 16" id="KW-0899">Viral immunoevasion</keyword>
<reference evidence="18" key="1">
    <citation type="journal article" date="2018" name="MSphere">
        <title>Metagenomic Discovery of 83 New Human Papillomavirus Types in Patients with Immunodeficiency.</title>
        <authorList>
            <person name="Pastrana D.V."/>
            <person name="Peretti A."/>
            <person name="Welch N.L."/>
            <person name="Borgogna C."/>
            <person name="Olivero C."/>
            <person name="Badolato R."/>
            <person name="Notarangelo L.D."/>
            <person name="Gariglio M."/>
            <person name="FitzGerald P.C."/>
            <person name="McIntosh C.E."/>
            <person name="Reeves J."/>
            <person name="Starrett G.J."/>
            <person name="Bliskovsky V."/>
            <person name="Velez D."/>
            <person name="Brownell I."/>
            <person name="Yarchoan R."/>
            <person name="Wyvill K.M."/>
            <person name="Uldrick T.S."/>
            <person name="Maldarelli F."/>
            <person name="Lisco A."/>
            <person name="Sereti I."/>
            <person name="Gonzalez C.M."/>
            <person name="Androphy E.J."/>
            <person name="McBride A.A."/>
            <person name="Van Doorslaer K."/>
            <person name="Garcia F."/>
            <person name="Dvoretzky I."/>
            <person name="Liu J.S."/>
            <person name="Han J."/>
            <person name="Murphy P.M."/>
            <person name="McDermott D.H."/>
            <person name="Buck C.B."/>
        </authorList>
    </citation>
    <scope>NUCLEOTIDE SEQUENCE</scope>
    <source>
        <strain evidence="18">Gamma09_w11C39</strain>
    </source>
</reference>
<comment type="caution">
    <text evidence="16">Lacks conserved residue(s) required for the propagation of feature annotation.</text>
</comment>
<gene>
    <name evidence="16 18" type="primary">E6</name>
</gene>
<evidence type="ECO:0000256" key="9">
    <source>
        <dbReference type="ARBA" id="ARBA00023015"/>
    </source>
</evidence>
<keyword evidence="2 16" id="KW-0244">Early protein</keyword>
<dbReference type="GO" id="GO:0052170">
    <property type="term" value="P:symbiont-mediated suppression of host innate immune response"/>
    <property type="evidence" value="ECO:0007669"/>
    <property type="project" value="UniProtKB-KW"/>
</dbReference>
<evidence type="ECO:0000256" key="7">
    <source>
        <dbReference type="ARBA" id="ARBA00022771"/>
    </source>
</evidence>
<keyword evidence="10 16" id="KW-0238">DNA-binding</keyword>
<feature type="zinc finger region" evidence="16">
    <location>
        <begin position="27"/>
        <end position="63"/>
    </location>
</feature>
<evidence type="ECO:0000256" key="12">
    <source>
        <dbReference type="ARBA" id="ARBA00023163"/>
    </source>
</evidence>
<keyword evidence="4 16" id="KW-0945">Host-virus interaction</keyword>
<organism evidence="18">
    <name type="scientific">Gammapapillomavirus 9</name>
    <dbReference type="NCBI Taxonomy" id="1175851"/>
    <lineage>
        <taxon>Viruses</taxon>
        <taxon>Monodnaviria</taxon>
        <taxon>Shotokuvirae</taxon>
        <taxon>Cossaviricota</taxon>
        <taxon>Papovaviricetes</taxon>
        <taxon>Zurhausenvirales</taxon>
        <taxon>Papillomaviridae</taxon>
        <taxon>Firstpapillomavirinae</taxon>
        <taxon>Gammapapillomavirus</taxon>
    </lineage>
</organism>
<evidence type="ECO:0000256" key="1">
    <source>
        <dbReference type="ARBA" id="ARBA00006346"/>
    </source>
</evidence>
<evidence type="ECO:0000256" key="4">
    <source>
        <dbReference type="ARBA" id="ARBA00022581"/>
    </source>
</evidence>
<feature type="zinc finger region" evidence="16">
    <location>
        <begin position="100"/>
        <end position="136"/>
    </location>
</feature>
<dbReference type="InterPro" id="IPR038575">
    <property type="entry name" value="E6_sf"/>
</dbReference>
<evidence type="ECO:0000256" key="6">
    <source>
        <dbReference type="ARBA" id="ARBA00022723"/>
    </source>
</evidence>
<dbReference type="GO" id="GO:0008270">
    <property type="term" value="F:zinc ion binding"/>
    <property type="evidence" value="ECO:0007669"/>
    <property type="project" value="UniProtKB-KW"/>
</dbReference>
<comment type="subcellular location">
    <subcellularLocation>
        <location evidence="16 17">Host cytoplasm</location>
    </subcellularLocation>
    <subcellularLocation>
        <location evidence="16 17">Host nucleus</location>
    </subcellularLocation>
</comment>
<accession>A0A2D2ALM6</accession>
<evidence type="ECO:0000256" key="15">
    <source>
        <dbReference type="ARBA" id="ARBA00023323"/>
    </source>
</evidence>
<dbReference type="GO" id="GO:0039502">
    <property type="term" value="P:symbiont-mediated suppression of host type I interferon-mediated signaling pathway"/>
    <property type="evidence" value="ECO:0007669"/>
    <property type="project" value="UniProtKB-UniRule"/>
</dbReference>
<comment type="similarity">
    <text evidence="1 16 17">Belongs to the papillomaviridae E6 protein family.</text>
</comment>
<dbReference type="GO" id="GO:0042025">
    <property type="term" value="C:host cell nucleus"/>
    <property type="evidence" value="ECO:0007669"/>
    <property type="project" value="UniProtKB-SubCell"/>
</dbReference>
<evidence type="ECO:0000256" key="16">
    <source>
        <dbReference type="HAMAP-Rule" id="MF_04006"/>
    </source>
</evidence>
<dbReference type="Gene3D" id="3.30.240.40">
    <property type="entry name" value="E6 early regulatory protein"/>
    <property type="match status" value="2"/>
</dbReference>
<comment type="subunit">
    <text evidence="16">Forms homodimers. Interacts with ubiquitin-protein ligase UBE3A/E6-AP; this interaction stimulates UBE3A ubiquitin activity. Interacts with host BAK1.</text>
</comment>
<keyword evidence="6 16" id="KW-0479">Metal-binding</keyword>
<keyword evidence="3 16" id="KW-1048">Host nucleus</keyword>
<dbReference type="EMBL" id="MF588710">
    <property type="protein sequence ID" value="ATQ38310.1"/>
    <property type="molecule type" value="Genomic_DNA"/>
</dbReference>
<evidence type="ECO:0000256" key="3">
    <source>
        <dbReference type="ARBA" id="ARBA00022562"/>
    </source>
</evidence>
<evidence type="ECO:0000256" key="14">
    <source>
        <dbReference type="ARBA" id="ARBA00023280"/>
    </source>
</evidence>
<dbReference type="GO" id="GO:0030430">
    <property type="term" value="C:host cell cytoplasm"/>
    <property type="evidence" value="ECO:0007669"/>
    <property type="project" value="UniProtKB-SubCell"/>
</dbReference>
<keyword evidence="12 16" id="KW-0804">Transcription</keyword>
<evidence type="ECO:0000256" key="5">
    <source>
        <dbReference type="ARBA" id="ARBA00022632"/>
    </source>
</evidence>
<proteinExistence type="inferred from homology"/>
<keyword evidence="8 16" id="KW-0862">Zinc</keyword>
<dbReference type="GO" id="GO:0003677">
    <property type="term" value="F:DNA binding"/>
    <property type="evidence" value="ECO:0007669"/>
    <property type="project" value="UniProtKB-UniRule"/>
</dbReference>
<dbReference type="SUPFAM" id="SSF161229">
    <property type="entry name" value="E6 C-terminal domain-like"/>
    <property type="match status" value="2"/>
</dbReference>
<keyword evidence="7 16" id="KW-0863">Zinc-finger</keyword>
<dbReference type="GO" id="GO:0006355">
    <property type="term" value="P:regulation of DNA-templated transcription"/>
    <property type="evidence" value="ECO:0007669"/>
    <property type="project" value="UniProtKB-UniRule"/>
</dbReference>
<protein>
    <recommendedName>
        <fullName evidence="16 17">Protein E6</fullName>
    </recommendedName>
</protein>
<sequence length="141" mass="16774">MENPFPTGLQEYCTYFKVDFFDLQLRCIFCKSFVDSIDLAKFHVKCLRLVWRNNTAHACCTKCLLHSAKYEWERHFQCVVNVADLHALINRNLPNVYMRCLYCLKLLDLQEKCDLIARRKPACLIRGYWRAPCRECIDKDI</sequence>
<name>A0A2D2ALM6_9PAPI</name>
<evidence type="ECO:0000256" key="11">
    <source>
        <dbReference type="ARBA" id="ARBA00023159"/>
    </source>
</evidence>
<evidence type="ECO:0000256" key="10">
    <source>
        <dbReference type="ARBA" id="ARBA00023125"/>
    </source>
</evidence>
<evidence type="ECO:0000256" key="17">
    <source>
        <dbReference type="RuleBase" id="RU363123"/>
    </source>
</evidence>
<dbReference type="GO" id="GO:0006351">
    <property type="term" value="P:DNA-templated transcription"/>
    <property type="evidence" value="ECO:0007669"/>
    <property type="project" value="UniProtKB-UniRule"/>
</dbReference>
<evidence type="ECO:0000256" key="8">
    <source>
        <dbReference type="ARBA" id="ARBA00022833"/>
    </source>
</evidence>
<dbReference type="Proteomes" id="UP000289776">
    <property type="component" value="Segment"/>
</dbReference>